<dbReference type="EMBL" id="GG663743">
    <property type="protein sequence ID" value="EEH54880.1"/>
    <property type="molecule type" value="Genomic_DNA"/>
</dbReference>
<evidence type="ECO:0000313" key="3">
    <source>
        <dbReference type="Proteomes" id="UP000001876"/>
    </source>
</evidence>
<sequence length="155" mass="16987">MAARVASLRSPRATTPSTPAQPKPSPSRSAKSHASSGWPSARSGTSSPRTLGDDDTYETTRILACRGDHYAVLDVTAREGREMDADALRTSFNTLQAMLDYEVAGEDRDEARRVLRESHDVLANSWSRAMHEGWAGMFEGCCARKSRRRQAATTT</sequence>
<evidence type="ECO:0000256" key="1">
    <source>
        <dbReference type="SAM" id="MobiDB-lite"/>
    </source>
</evidence>
<name>C1MZJ6_MICPC</name>
<gene>
    <name evidence="2" type="ORF">MICPUCDRAFT_60754</name>
</gene>
<dbReference type="KEGG" id="mpp:MICPUCDRAFT_60754"/>
<organism evidence="3">
    <name type="scientific">Micromonas pusilla (strain CCMP1545)</name>
    <name type="common">Picoplanktonic green alga</name>
    <dbReference type="NCBI Taxonomy" id="564608"/>
    <lineage>
        <taxon>Eukaryota</taxon>
        <taxon>Viridiplantae</taxon>
        <taxon>Chlorophyta</taxon>
        <taxon>Mamiellophyceae</taxon>
        <taxon>Mamiellales</taxon>
        <taxon>Mamiellaceae</taxon>
        <taxon>Micromonas</taxon>
    </lineage>
</organism>
<accession>C1MZJ6</accession>
<dbReference type="Proteomes" id="UP000001876">
    <property type="component" value="Unassembled WGS sequence"/>
</dbReference>
<dbReference type="AlphaFoldDB" id="C1MZJ6"/>
<keyword evidence="3" id="KW-1185">Reference proteome</keyword>
<feature type="region of interest" description="Disordered" evidence="1">
    <location>
        <begin position="1"/>
        <end position="55"/>
    </location>
</feature>
<protein>
    <submittedName>
        <fullName evidence="2">Predicted protein</fullName>
    </submittedName>
</protein>
<dbReference type="GeneID" id="9686669"/>
<proteinExistence type="predicted"/>
<dbReference type="RefSeq" id="XP_003061230.1">
    <property type="nucleotide sequence ID" value="XM_003061184.1"/>
</dbReference>
<reference evidence="2 3" key="1">
    <citation type="journal article" date="2009" name="Science">
        <title>Green evolution and dynamic adaptations revealed by genomes of the marine picoeukaryotes Micromonas.</title>
        <authorList>
            <person name="Worden A.Z."/>
            <person name="Lee J.H."/>
            <person name="Mock T."/>
            <person name="Rouze P."/>
            <person name="Simmons M.P."/>
            <person name="Aerts A.L."/>
            <person name="Allen A.E."/>
            <person name="Cuvelier M.L."/>
            <person name="Derelle E."/>
            <person name="Everett M.V."/>
            <person name="Foulon E."/>
            <person name="Grimwood J."/>
            <person name="Gundlach H."/>
            <person name="Henrissat B."/>
            <person name="Napoli C."/>
            <person name="McDonald S.M."/>
            <person name="Parker M.S."/>
            <person name="Rombauts S."/>
            <person name="Salamov A."/>
            <person name="Von Dassow P."/>
            <person name="Badger J.H."/>
            <person name="Coutinho P.M."/>
            <person name="Demir E."/>
            <person name="Dubchak I."/>
            <person name="Gentemann C."/>
            <person name="Eikrem W."/>
            <person name="Gready J.E."/>
            <person name="John U."/>
            <person name="Lanier W."/>
            <person name="Lindquist E.A."/>
            <person name="Lucas S."/>
            <person name="Mayer K.F."/>
            <person name="Moreau H."/>
            <person name="Not F."/>
            <person name="Otillar R."/>
            <person name="Panaud O."/>
            <person name="Pangilinan J."/>
            <person name="Paulsen I."/>
            <person name="Piegu B."/>
            <person name="Poliakov A."/>
            <person name="Robbens S."/>
            <person name="Schmutz J."/>
            <person name="Toulza E."/>
            <person name="Wyss T."/>
            <person name="Zelensky A."/>
            <person name="Zhou K."/>
            <person name="Armbrust E.V."/>
            <person name="Bhattacharya D."/>
            <person name="Goodenough U.W."/>
            <person name="Van de Peer Y."/>
            <person name="Grigoriev I.V."/>
        </authorList>
    </citation>
    <scope>NUCLEOTIDE SEQUENCE [LARGE SCALE GENOMIC DNA]</scope>
    <source>
        <strain evidence="2 3">CCMP1545</strain>
    </source>
</reference>
<evidence type="ECO:0000313" key="2">
    <source>
        <dbReference type="EMBL" id="EEH54880.1"/>
    </source>
</evidence>
<feature type="compositionally biased region" description="Low complexity" evidence="1">
    <location>
        <begin position="26"/>
        <end position="36"/>
    </location>
</feature>